<dbReference type="AlphaFoldDB" id="A0A2N0P8C2"/>
<sequence length="53" mass="6121">CWEHEPDNRPNIRQVISELNSISPKNNNISITFTPEESEESVKTENLYLSDSD</sequence>
<evidence type="ECO:0008006" key="4">
    <source>
        <dbReference type="Google" id="ProtNLM"/>
    </source>
</evidence>
<feature type="non-terminal residue" evidence="2">
    <location>
        <position position="1"/>
    </location>
</feature>
<evidence type="ECO:0000313" key="2">
    <source>
        <dbReference type="EMBL" id="PKC03080.1"/>
    </source>
</evidence>
<comment type="caution">
    <text evidence="2">The sequence shown here is derived from an EMBL/GenBank/DDBJ whole genome shotgun (WGS) entry which is preliminary data.</text>
</comment>
<feature type="region of interest" description="Disordered" evidence="1">
    <location>
        <begin position="24"/>
        <end position="53"/>
    </location>
</feature>
<protein>
    <recommendedName>
        <fullName evidence="4">Serine-threonine/tyrosine-protein kinase catalytic domain-containing protein</fullName>
    </recommendedName>
</protein>
<name>A0A2N0P8C2_9GLOM</name>
<evidence type="ECO:0000313" key="3">
    <source>
        <dbReference type="Proteomes" id="UP000232722"/>
    </source>
</evidence>
<reference evidence="2 3" key="1">
    <citation type="submission" date="2016-04" db="EMBL/GenBank/DDBJ databases">
        <title>Genome analyses suggest a sexual origin of heterokaryosis in a supposedly ancient asexual fungus.</title>
        <authorList>
            <person name="Ropars J."/>
            <person name="Sedzielewska K."/>
            <person name="Noel J."/>
            <person name="Charron P."/>
            <person name="Farinelli L."/>
            <person name="Marton T."/>
            <person name="Kruger M."/>
            <person name="Pelin A."/>
            <person name="Brachmann A."/>
            <person name="Corradi N."/>
        </authorList>
    </citation>
    <scope>NUCLEOTIDE SEQUENCE [LARGE SCALE GENOMIC DNA]</scope>
    <source>
        <strain evidence="2 3">A5</strain>
    </source>
</reference>
<dbReference type="Proteomes" id="UP000232722">
    <property type="component" value="Unassembled WGS sequence"/>
</dbReference>
<proteinExistence type="predicted"/>
<evidence type="ECO:0000256" key="1">
    <source>
        <dbReference type="SAM" id="MobiDB-lite"/>
    </source>
</evidence>
<organism evidence="2 3">
    <name type="scientific">Rhizophagus irregularis</name>
    <dbReference type="NCBI Taxonomy" id="588596"/>
    <lineage>
        <taxon>Eukaryota</taxon>
        <taxon>Fungi</taxon>
        <taxon>Fungi incertae sedis</taxon>
        <taxon>Mucoromycota</taxon>
        <taxon>Glomeromycotina</taxon>
        <taxon>Glomeromycetes</taxon>
        <taxon>Glomerales</taxon>
        <taxon>Glomeraceae</taxon>
        <taxon>Rhizophagus</taxon>
    </lineage>
</organism>
<accession>A0A2N0P8C2</accession>
<gene>
    <name evidence="2" type="ORF">RhiirA5_424302</name>
</gene>
<dbReference type="EMBL" id="LLXJ01001253">
    <property type="protein sequence ID" value="PKC03080.1"/>
    <property type="molecule type" value="Genomic_DNA"/>
</dbReference>
<reference evidence="2 3" key="2">
    <citation type="submission" date="2017-09" db="EMBL/GenBank/DDBJ databases">
        <title>Extensive intraspecific genome diversity in a model arbuscular mycorrhizal fungus.</title>
        <authorList>
            <person name="Chen E.C."/>
            <person name="Morin E."/>
            <person name="Beaudet D."/>
            <person name="Noel J."/>
            <person name="Ndikumana S."/>
            <person name="Charron P."/>
            <person name="St-Onge C."/>
            <person name="Giorgi J."/>
            <person name="Grigoriev I.V."/>
            <person name="Roux C."/>
            <person name="Martin F.M."/>
            <person name="Corradi N."/>
        </authorList>
    </citation>
    <scope>NUCLEOTIDE SEQUENCE [LARGE SCALE GENOMIC DNA]</scope>
    <source>
        <strain evidence="2 3">A5</strain>
    </source>
</reference>